<evidence type="ECO:0000256" key="2">
    <source>
        <dbReference type="ARBA" id="ARBA00022737"/>
    </source>
</evidence>
<dbReference type="EMBL" id="CDMZ01002608">
    <property type="protein sequence ID" value="CEM43096.1"/>
    <property type="molecule type" value="Genomic_DNA"/>
</dbReference>
<dbReference type="InterPro" id="IPR015943">
    <property type="entry name" value="WD40/YVTN_repeat-like_dom_sf"/>
</dbReference>
<dbReference type="GO" id="GO:0017070">
    <property type="term" value="F:U6 snRNA binding"/>
    <property type="evidence" value="ECO:0007669"/>
    <property type="project" value="TreeGrafter"/>
</dbReference>
<dbReference type="AlphaFoldDB" id="A0A0G4HG61"/>
<feature type="region of interest" description="Disordered" evidence="4">
    <location>
        <begin position="483"/>
        <end position="517"/>
    </location>
</feature>
<reference evidence="6" key="1">
    <citation type="submission" date="2014-11" db="EMBL/GenBank/DDBJ databases">
        <authorList>
            <person name="Otto D Thomas"/>
            <person name="Naeem Raeece"/>
        </authorList>
    </citation>
    <scope>NUCLEOTIDE SEQUENCE</scope>
</reference>
<dbReference type="InterPro" id="IPR036322">
    <property type="entry name" value="WD40_repeat_dom_sf"/>
</dbReference>
<dbReference type="CDD" id="cd00200">
    <property type="entry name" value="WD40"/>
    <property type="match status" value="1"/>
</dbReference>
<dbReference type="FunFam" id="2.130.10.10:FF:000411">
    <property type="entry name" value="U4/U6 small nuclear ribonucleoprotein Prp4"/>
    <property type="match status" value="1"/>
</dbReference>
<feature type="region of interest" description="Disordered" evidence="4">
    <location>
        <begin position="60"/>
        <end position="79"/>
    </location>
</feature>
<dbReference type="InterPro" id="IPR036285">
    <property type="entry name" value="PRP4-like_sf"/>
</dbReference>
<keyword evidence="2" id="KW-0677">Repeat</keyword>
<evidence type="ECO:0000313" key="6">
    <source>
        <dbReference type="EMBL" id="CEM43096.1"/>
    </source>
</evidence>
<keyword evidence="1 3" id="KW-0853">WD repeat</keyword>
<protein>
    <recommendedName>
        <fullName evidence="5">Pre-mRNA processing factor 4 (PRP4)-like domain-containing protein</fullName>
    </recommendedName>
</protein>
<feature type="domain" description="Pre-mRNA processing factor 4 (PRP4)-like" evidence="5">
    <location>
        <begin position="25"/>
        <end position="75"/>
    </location>
</feature>
<dbReference type="PROSITE" id="PS50082">
    <property type="entry name" value="WD_REPEATS_2"/>
    <property type="match status" value="5"/>
</dbReference>
<evidence type="ECO:0000256" key="1">
    <source>
        <dbReference type="ARBA" id="ARBA00022574"/>
    </source>
</evidence>
<accession>A0A0G4HG61</accession>
<proteinExistence type="predicted"/>
<evidence type="ECO:0000256" key="4">
    <source>
        <dbReference type="SAM" id="MobiDB-lite"/>
    </source>
</evidence>
<dbReference type="SUPFAM" id="SSF50978">
    <property type="entry name" value="WD40 repeat-like"/>
    <property type="match status" value="1"/>
</dbReference>
<dbReference type="PANTHER" id="PTHR19846:SF0">
    <property type="entry name" value="PRE-MRNA PROCESSING FACTOR 4"/>
    <property type="match status" value="1"/>
</dbReference>
<dbReference type="VEuPathDB" id="CryptoDB:Cvel_6746"/>
<dbReference type="GO" id="GO:0030621">
    <property type="term" value="F:U4 snRNA binding"/>
    <property type="evidence" value="ECO:0007669"/>
    <property type="project" value="TreeGrafter"/>
</dbReference>
<feature type="repeat" description="WD" evidence="3">
    <location>
        <begin position="342"/>
        <end position="384"/>
    </location>
</feature>
<feature type="repeat" description="WD" evidence="3">
    <location>
        <begin position="385"/>
        <end position="427"/>
    </location>
</feature>
<dbReference type="PROSITE" id="PS00678">
    <property type="entry name" value="WD_REPEATS_1"/>
    <property type="match status" value="2"/>
</dbReference>
<feature type="repeat" description="WD" evidence="3">
    <location>
        <begin position="300"/>
        <end position="341"/>
    </location>
</feature>
<dbReference type="SMART" id="SM00500">
    <property type="entry name" value="SFM"/>
    <property type="match status" value="1"/>
</dbReference>
<dbReference type="Gene3D" id="2.130.10.10">
    <property type="entry name" value="YVTN repeat-like/Quinoprotein amine dehydrogenase"/>
    <property type="match status" value="3"/>
</dbReference>
<evidence type="ECO:0000256" key="3">
    <source>
        <dbReference type="PROSITE-ProRule" id="PRU00221"/>
    </source>
</evidence>
<sequence>MEDLPVVHEEIALSAMRFTSAEVPTQDKDVRQMLRSLGEPITLFGEGPWERRERLRLKIESQEEEKPGEEEDEEEFQEDELFYTEGSKELLDLRRELAAFSLRAAAKRLQREKDIRTRIPPWEEREAVDKFNKHLQKSMAVQVSQVGDDRPLTQGRFSPDARHFATCGWSGSLKIWSVPKCGLVKTLRGPGDRLHGLAWRPNSQWTQEGAGEGEGGVIGMDVDAGGDGVEGGLCLAAACADKKIHLWKSGSVKPFGALEGHEDRVNRVEFSPSGRLLASSSHDGTWRLWDLERKTEVLLQEGHARGAYALKFHPDSSLVISGDLGGVVRVWDLRTGRCVLPLEGHVKQVLSVDVNPRGCHTIATASDDHTVKIWDLRQRRLSQNILAHNKLISDVVYEPLRGRFLLSASYDCSVKLWDSDKYATTKVLTGHEARIMGADVSPDGSMAASVSFDRTWKLWKCDDLFEGPDSELYLEPSEVLNLPPPVSAPVQETSAAAAGGAGEGSRVKREEEDEPMN</sequence>
<name>A0A0G4HG61_9ALVE</name>
<gene>
    <name evidence="6" type="ORF">Cvel_6746</name>
</gene>
<dbReference type="Pfam" id="PF00400">
    <property type="entry name" value="WD40"/>
    <property type="match status" value="6"/>
</dbReference>
<dbReference type="Gene3D" id="4.10.280.110">
    <property type="entry name" value="Pre-mRNA processing factor 4 domain"/>
    <property type="match status" value="1"/>
</dbReference>
<dbReference type="GO" id="GO:0000398">
    <property type="term" value="P:mRNA splicing, via spliceosome"/>
    <property type="evidence" value="ECO:0007669"/>
    <property type="project" value="TreeGrafter"/>
</dbReference>
<dbReference type="Pfam" id="PF08799">
    <property type="entry name" value="PRP4"/>
    <property type="match status" value="1"/>
</dbReference>
<dbReference type="InterPro" id="IPR014906">
    <property type="entry name" value="PRP4-like"/>
</dbReference>
<dbReference type="InterPro" id="IPR019775">
    <property type="entry name" value="WD40_repeat_CS"/>
</dbReference>
<dbReference type="SMART" id="SM00320">
    <property type="entry name" value="WD40"/>
    <property type="match status" value="7"/>
</dbReference>
<dbReference type="PhylomeDB" id="A0A0G4HG61"/>
<organism evidence="6">
    <name type="scientific">Chromera velia CCMP2878</name>
    <dbReference type="NCBI Taxonomy" id="1169474"/>
    <lineage>
        <taxon>Eukaryota</taxon>
        <taxon>Sar</taxon>
        <taxon>Alveolata</taxon>
        <taxon>Colpodellida</taxon>
        <taxon>Chromeraceae</taxon>
        <taxon>Chromera</taxon>
    </lineage>
</organism>
<dbReference type="SUPFAM" id="SSF158230">
    <property type="entry name" value="PRP4-like"/>
    <property type="match status" value="1"/>
</dbReference>
<evidence type="ECO:0000259" key="5">
    <source>
        <dbReference type="SMART" id="SM00500"/>
    </source>
</evidence>
<dbReference type="GO" id="GO:0046540">
    <property type="term" value="C:U4/U6 x U5 tri-snRNP complex"/>
    <property type="evidence" value="ECO:0007669"/>
    <property type="project" value="TreeGrafter"/>
</dbReference>
<dbReference type="InterPro" id="IPR020472">
    <property type="entry name" value="WD40_PAC1"/>
</dbReference>
<feature type="repeat" description="WD" evidence="3">
    <location>
        <begin position="428"/>
        <end position="460"/>
    </location>
</feature>
<feature type="compositionally biased region" description="Acidic residues" evidence="4">
    <location>
        <begin position="66"/>
        <end position="79"/>
    </location>
</feature>
<dbReference type="PRINTS" id="PR00320">
    <property type="entry name" value="GPROTEINBRPT"/>
</dbReference>
<dbReference type="InterPro" id="IPR001680">
    <property type="entry name" value="WD40_rpt"/>
</dbReference>
<dbReference type="PANTHER" id="PTHR19846">
    <property type="entry name" value="WD40 REPEAT PROTEIN"/>
    <property type="match status" value="1"/>
</dbReference>
<dbReference type="PROSITE" id="PS50294">
    <property type="entry name" value="WD_REPEATS_REGION"/>
    <property type="match status" value="5"/>
</dbReference>
<feature type="repeat" description="WD" evidence="3">
    <location>
        <begin position="258"/>
        <end position="299"/>
    </location>
</feature>